<dbReference type="AlphaFoldDB" id="A0A9Q0RV01"/>
<keyword evidence="3" id="KW-0539">Nucleus</keyword>
<sequence length="470" mass="51752">MEGNGGVYAAEKIIQKRVRKGKIEYRVKWNGWTARYNTWEPEENIIDPRLIRMFERSNAASPLKRGPKKKERHSEPDPESEDDDGETVANDENKSEVPVEKPSVKEEKKERKESGKEIKIEKKKSNASSDETEIDVEKPSTSKSRPRTPPSIVNPAVAIVPLLTEGDTNSSSSEDQPLRHKEVTGTKRKAEVLSKESGKIGVTIKTSPEAQPPAKLICLEIATSSVTAPAKSAPLSPETPASHPESDTPPEVPVVTPPRAEIIPENKVQPQNEDHKASESVNNNIPAHPVSPRAPPRLWFPSARVSDQIFITDVTVNLETVTIRECKTERGFFRTRDMKNNLYLVKHVPQTFFVLSICVAAIYAQEQDAETLNFESNNDPDGSYKFAYETSNGISGQAQGIGGVSENGQVKYTAADGTPIEFTYTADEGGFQPVGAHIPQAPPHIARLIEWLEAHPSEDDGSYKAAPAPQ</sequence>
<accession>A0A9Q0RV01</accession>
<dbReference type="Pfam" id="PF00379">
    <property type="entry name" value="Chitin_bind_4"/>
    <property type="match status" value="1"/>
</dbReference>
<feature type="region of interest" description="Disordered" evidence="5">
    <location>
        <begin position="57"/>
        <end position="192"/>
    </location>
</feature>
<evidence type="ECO:0000259" key="6">
    <source>
        <dbReference type="PROSITE" id="PS50013"/>
    </source>
</evidence>
<comment type="subcellular location">
    <subcellularLocation>
        <location evidence="1">Nucleus</location>
    </subcellularLocation>
</comment>
<reference evidence="7" key="1">
    <citation type="submission" date="2022-07" db="EMBL/GenBank/DDBJ databases">
        <authorList>
            <person name="Trinca V."/>
            <person name="Uliana J.V.C."/>
            <person name="Torres T.T."/>
            <person name="Ward R.J."/>
            <person name="Monesi N."/>
        </authorList>
    </citation>
    <scope>NUCLEOTIDE SEQUENCE</scope>
    <source>
        <strain evidence="7">HSMRA1968</strain>
        <tissue evidence="7">Whole embryos</tissue>
    </source>
</reference>
<keyword evidence="8" id="KW-1185">Reference proteome</keyword>
<dbReference type="GO" id="GO:0042302">
    <property type="term" value="F:structural constituent of cuticle"/>
    <property type="evidence" value="ECO:0007669"/>
    <property type="project" value="UniProtKB-UniRule"/>
</dbReference>
<dbReference type="InterPro" id="IPR000618">
    <property type="entry name" value="Insect_cuticle"/>
</dbReference>
<evidence type="ECO:0000256" key="4">
    <source>
        <dbReference type="PROSITE-ProRule" id="PRU00497"/>
    </source>
</evidence>
<feature type="compositionally biased region" description="Basic and acidic residues" evidence="5">
    <location>
        <begin position="176"/>
        <end position="192"/>
    </location>
</feature>
<evidence type="ECO:0000256" key="5">
    <source>
        <dbReference type="SAM" id="MobiDB-lite"/>
    </source>
</evidence>
<dbReference type="Gene3D" id="2.40.50.40">
    <property type="match status" value="1"/>
</dbReference>
<dbReference type="PROSITE" id="PS51155">
    <property type="entry name" value="CHIT_BIND_RR_2"/>
    <property type="match status" value="1"/>
</dbReference>
<dbReference type="InterPro" id="IPR023779">
    <property type="entry name" value="Chromodomain_CS"/>
</dbReference>
<evidence type="ECO:0000313" key="8">
    <source>
        <dbReference type="Proteomes" id="UP001151699"/>
    </source>
</evidence>
<feature type="region of interest" description="Disordered" evidence="5">
    <location>
        <begin position="229"/>
        <end position="253"/>
    </location>
</feature>
<evidence type="ECO:0000256" key="3">
    <source>
        <dbReference type="ARBA" id="ARBA00023242"/>
    </source>
</evidence>
<dbReference type="SMART" id="SM00298">
    <property type="entry name" value="CHROMO"/>
    <property type="match status" value="1"/>
</dbReference>
<dbReference type="PANTHER" id="PTHR46389:SF3">
    <property type="entry name" value="POLYCOMB GROUP PROTEIN PC"/>
    <property type="match status" value="1"/>
</dbReference>
<dbReference type="OrthoDB" id="8192126at2759"/>
<dbReference type="InterPro" id="IPR017984">
    <property type="entry name" value="Chromo_dom_subgr"/>
</dbReference>
<dbReference type="Proteomes" id="UP001151699">
    <property type="component" value="Unassembled WGS sequence"/>
</dbReference>
<dbReference type="PROSITE" id="PS00233">
    <property type="entry name" value="CHIT_BIND_RR_1"/>
    <property type="match status" value="1"/>
</dbReference>
<dbReference type="EMBL" id="WJQU01002419">
    <property type="protein sequence ID" value="KAJ6632883.1"/>
    <property type="molecule type" value="Genomic_DNA"/>
</dbReference>
<dbReference type="GO" id="GO:0035102">
    <property type="term" value="C:PRC1 complex"/>
    <property type="evidence" value="ECO:0007669"/>
    <property type="project" value="TreeGrafter"/>
</dbReference>
<dbReference type="SUPFAM" id="SSF54160">
    <property type="entry name" value="Chromo domain-like"/>
    <property type="match status" value="1"/>
</dbReference>
<dbReference type="PRINTS" id="PR00504">
    <property type="entry name" value="CHROMODOMAIN"/>
</dbReference>
<evidence type="ECO:0000256" key="1">
    <source>
        <dbReference type="ARBA" id="ARBA00004123"/>
    </source>
</evidence>
<name>A0A9Q0RV01_9DIPT</name>
<dbReference type="InterPro" id="IPR033773">
    <property type="entry name" value="CBX7_C"/>
</dbReference>
<gene>
    <name evidence="7" type="primary">Pcp_1</name>
    <name evidence="7" type="ORF">Bhyg_16151</name>
</gene>
<proteinExistence type="predicted"/>
<dbReference type="PROSITE" id="PS00598">
    <property type="entry name" value="CHROMO_1"/>
    <property type="match status" value="1"/>
</dbReference>
<dbReference type="CDD" id="cd18644">
    <property type="entry name" value="CD_polycomb"/>
    <property type="match status" value="1"/>
</dbReference>
<dbReference type="Pfam" id="PF00385">
    <property type="entry name" value="Chromo"/>
    <property type="match status" value="1"/>
</dbReference>
<feature type="domain" description="Chromo" evidence="6">
    <location>
        <begin position="8"/>
        <end position="66"/>
    </location>
</feature>
<dbReference type="InterPro" id="IPR000953">
    <property type="entry name" value="Chromo/chromo_shadow_dom"/>
</dbReference>
<dbReference type="GO" id="GO:0000122">
    <property type="term" value="P:negative regulation of transcription by RNA polymerase II"/>
    <property type="evidence" value="ECO:0007669"/>
    <property type="project" value="TreeGrafter"/>
</dbReference>
<evidence type="ECO:0000256" key="2">
    <source>
        <dbReference type="ARBA" id="ARBA00022460"/>
    </source>
</evidence>
<keyword evidence="2 4" id="KW-0193">Cuticle</keyword>
<feature type="compositionally biased region" description="Basic and acidic residues" evidence="5">
    <location>
        <begin position="91"/>
        <end position="124"/>
    </location>
</feature>
<dbReference type="InterPro" id="IPR031311">
    <property type="entry name" value="CHIT_BIND_RR_consensus"/>
</dbReference>
<dbReference type="InterPro" id="IPR016197">
    <property type="entry name" value="Chromo-like_dom_sf"/>
</dbReference>
<organism evidence="7 8">
    <name type="scientific">Pseudolycoriella hygida</name>
    <dbReference type="NCBI Taxonomy" id="35572"/>
    <lineage>
        <taxon>Eukaryota</taxon>
        <taxon>Metazoa</taxon>
        <taxon>Ecdysozoa</taxon>
        <taxon>Arthropoda</taxon>
        <taxon>Hexapoda</taxon>
        <taxon>Insecta</taxon>
        <taxon>Pterygota</taxon>
        <taxon>Neoptera</taxon>
        <taxon>Endopterygota</taxon>
        <taxon>Diptera</taxon>
        <taxon>Nematocera</taxon>
        <taxon>Sciaroidea</taxon>
        <taxon>Sciaridae</taxon>
        <taxon>Pseudolycoriella</taxon>
    </lineage>
</organism>
<comment type="caution">
    <text evidence="7">The sequence shown here is derived from an EMBL/GenBank/DDBJ whole genome shotgun (WGS) entry which is preliminary data.</text>
</comment>
<evidence type="ECO:0000313" key="7">
    <source>
        <dbReference type="EMBL" id="KAJ6632883.1"/>
    </source>
</evidence>
<dbReference type="Pfam" id="PF17218">
    <property type="entry name" value="CBX7_C"/>
    <property type="match status" value="1"/>
</dbReference>
<protein>
    <submittedName>
        <fullName evidence="7">Pupal cuticle protein</fullName>
    </submittedName>
</protein>
<dbReference type="PROSITE" id="PS50013">
    <property type="entry name" value="CHROMO_2"/>
    <property type="match status" value="1"/>
</dbReference>
<dbReference type="InterPro" id="IPR023780">
    <property type="entry name" value="Chromo_domain"/>
</dbReference>
<dbReference type="GO" id="GO:0000785">
    <property type="term" value="C:chromatin"/>
    <property type="evidence" value="ECO:0007669"/>
    <property type="project" value="TreeGrafter"/>
</dbReference>
<feature type="compositionally biased region" description="Acidic residues" evidence="5">
    <location>
        <begin position="77"/>
        <end position="86"/>
    </location>
</feature>
<dbReference type="InterPro" id="IPR052458">
    <property type="entry name" value="PcG_PRC1-like_component"/>
</dbReference>
<feature type="compositionally biased region" description="Polar residues" evidence="5">
    <location>
        <begin position="166"/>
        <end position="175"/>
    </location>
</feature>
<dbReference type="GO" id="GO:0003682">
    <property type="term" value="F:chromatin binding"/>
    <property type="evidence" value="ECO:0007669"/>
    <property type="project" value="TreeGrafter"/>
</dbReference>
<dbReference type="PANTHER" id="PTHR46389">
    <property type="entry name" value="POLYCOMB GROUP PROTEIN PC"/>
    <property type="match status" value="1"/>
</dbReference>